<keyword evidence="2" id="KW-1185">Reference proteome</keyword>
<reference evidence="1 2" key="1">
    <citation type="journal article" date="2022" name="Front. Microbiol.">
        <title>High genomic differentiation and limited gene flow indicate recent cryptic speciation within the genus Laspinema (cyanobacteria).</title>
        <authorList>
            <person name="Stanojkovic A."/>
            <person name="Skoupy S."/>
            <person name="Skaloud P."/>
            <person name="Dvorak P."/>
        </authorList>
    </citation>
    <scope>NUCLEOTIDE SEQUENCE [LARGE SCALE GENOMIC DNA]</scope>
    <source>
        <strain evidence="1 2">D3b</strain>
    </source>
</reference>
<evidence type="ECO:0000313" key="2">
    <source>
        <dbReference type="Proteomes" id="UP001525961"/>
    </source>
</evidence>
<accession>A0ABT2NA43</accession>
<dbReference type="EMBL" id="JAMXFA010000024">
    <property type="protein sequence ID" value="MCT7979567.1"/>
    <property type="molecule type" value="Genomic_DNA"/>
</dbReference>
<gene>
    <name evidence="1" type="ORF">NG792_17765</name>
</gene>
<name>A0ABT2NA43_9CYAN</name>
<proteinExistence type="predicted"/>
<dbReference type="RefSeq" id="WP_261197629.1">
    <property type="nucleotide sequence ID" value="NZ_JAMXFA010000024.1"/>
</dbReference>
<protein>
    <submittedName>
        <fullName evidence="1">Uncharacterized protein</fullName>
    </submittedName>
</protein>
<comment type="caution">
    <text evidence="1">The sequence shown here is derived from an EMBL/GenBank/DDBJ whole genome shotgun (WGS) entry which is preliminary data.</text>
</comment>
<organism evidence="1 2">
    <name type="scientific">Laspinema olomoucense D3b</name>
    <dbReference type="NCBI Taxonomy" id="2953688"/>
    <lineage>
        <taxon>Bacteria</taxon>
        <taxon>Bacillati</taxon>
        <taxon>Cyanobacteriota</taxon>
        <taxon>Cyanophyceae</taxon>
        <taxon>Oscillatoriophycideae</taxon>
        <taxon>Oscillatoriales</taxon>
        <taxon>Laspinemataceae</taxon>
        <taxon>Laspinema</taxon>
        <taxon>Laspinema olomoucense</taxon>
    </lineage>
</organism>
<evidence type="ECO:0000313" key="1">
    <source>
        <dbReference type="EMBL" id="MCT7979567.1"/>
    </source>
</evidence>
<dbReference type="Proteomes" id="UP001525961">
    <property type="component" value="Unassembled WGS sequence"/>
</dbReference>
<sequence>MSFVICHLSLGDGGDRHRDRHRDGVDGGFALLLIALPVPSPVSWGGLGWGLLEVAKPRHEERGWNSLNTAAIASHDCVRWR</sequence>